<organism evidence="1 2">
    <name type="scientific">Prunus yedoensis var. nudiflora</name>
    <dbReference type="NCBI Taxonomy" id="2094558"/>
    <lineage>
        <taxon>Eukaryota</taxon>
        <taxon>Viridiplantae</taxon>
        <taxon>Streptophyta</taxon>
        <taxon>Embryophyta</taxon>
        <taxon>Tracheophyta</taxon>
        <taxon>Spermatophyta</taxon>
        <taxon>Magnoliopsida</taxon>
        <taxon>eudicotyledons</taxon>
        <taxon>Gunneridae</taxon>
        <taxon>Pentapetalae</taxon>
        <taxon>rosids</taxon>
        <taxon>fabids</taxon>
        <taxon>Rosales</taxon>
        <taxon>Rosaceae</taxon>
        <taxon>Amygdaloideae</taxon>
        <taxon>Amygdaleae</taxon>
        <taxon>Prunus</taxon>
    </lineage>
</organism>
<comment type="caution">
    <text evidence="1">The sequence shown here is derived from an EMBL/GenBank/DDBJ whole genome shotgun (WGS) entry which is preliminary data.</text>
</comment>
<dbReference type="EMBL" id="PJQY01002555">
    <property type="protein sequence ID" value="PQP92560.1"/>
    <property type="molecule type" value="Genomic_DNA"/>
</dbReference>
<keyword evidence="2" id="KW-1185">Reference proteome</keyword>
<proteinExistence type="predicted"/>
<name>A0A314XLF5_PRUYE</name>
<dbReference type="STRING" id="2094558.A0A314XLF5"/>
<sequence>MVLLCSQQPLRGRRPITLDGFAHALSQLPIPTSFDAVKNTSLMTLPLLPYPPPLPSSVYVVTNQAMVQVEFELIKPCEGEEKKTLTEKTTLAGFSKEDDARWLLGYLGSLKKNLIVKIVK</sequence>
<gene>
    <name evidence="1" type="ORF">Pyn_29338</name>
</gene>
<evidence type="ECO:0000313" key="1">
    <source>
        <dbReference type="EMBL" id="PQP92560.1"/>
    </source>
</evidence>
<accession>A0A314XLF5</accession>
<dbReference type="Proteomes" id="UP000250321">
    <property type="component" value="Unassembled WGS sequence"/>
</dbReference>
<protein>
    <submittedName>
        <fullName evidence="1">Uncharacterized protein</fullName>
    </submittedName>
</protein>
<reference evidence="1 2" key="1">
    <citation type="submission" date="2018-02" db="EMBL/GenBank/DDBJ databases">
        <title>Draft genome of wild Prunus yedoensis var. nudiflora.</title>
        <authorList>
            <person name="Baek S."/>
            <person name="Kim J.-H."/>
            <person name="Choi K."/>
            <person name="Kim G.-B."/>
            <person name="Cho A."/>
            <person name="Jang H."/>
            <person name="Shin C.-H."/>
            <person name="Yu H.-J."/>
            <person name="Mun J.-H."/>
        </authorList>
    </citation>
    <scope>NUCLEOTIDE SEQUENCE [LARGE SCALE GENOMIC DNA]</scope>
    <source>
        <strain evidence="2">cv. Jeju island</strain>
        <tissue evidence="1">Leaf</tissue>
    </source>
</reference>
<evidence type="ECO:0000313" key="2">
    <source>
        <dbReference type="Proteomes" id="UP000250321"/>
    </source>
</evidence>
<dbReference type="AlphaFoldDB" id="A0A314XLF5"/>